<dbReference type="InterPro" id="IPR003034">
    <property type="entry name" value="SAP_dom"/>
</dbReference>
<feature type="compositionally biased region" description="Basic and acidic residues" evidence="1">
    <location>
        <begin position="161"/>
        <end position="182"/>
    </location>
</feature>
<feature type="domain" description="SAP" evidence="2">
    <location>
        <begin position="37"/>
        <end position="71"/>
    </location>
</feature>
<evidence type="ECO:0000256" key="1">
    <source>
        <dbReference type="SAM" id="MobiDB-lite"/>
    </source>
</evidence>
<feature type="compositionally biased region" description="Basic and acidic residues" evidence="1">
    <location>
        <begin position="441"/>
        <end position="462"/>
    </location>
</feature>
<feature type="region of interest" description="Disordered" evidence="1">
    <location>
        <begin position="423"/>
        <end position="522"/>
    </location>
</feature>
<comment type="caution">
    <text evidence="3">The sequence shown here is derived from an EMBL/GenBank/DDBJ whole genome shotgun (WGS) entry which is preliminary data.</text>
</comment>
<dbReference type="PROSITE" id="PS50800">
    <property type="entry name" value="SAP"/>
    <property type="match status" value="1"/>
</dbReference>
<reference evidence="3 4" key="1">
    <citation type="submission" date="2024-04" db="EMBL/GenBank/DDBJ databases">
        <title>Phyllosticta paracitricarpa is synonymous to the EU quarantine fungus P. citricarpa based on phylogenomic analyses.</title>
        <authorList>
            <consortium name="Lawrence Berkeley National Laboratory"/>
            <person name="Van Ingen-Buijs V.A."/>
            <person name="Van Westerhoven A.C."/>
            <person name="Haridas S."/>
            <person name="Skiadas P."/>
            <person name="Martin F."/>
            <person name="Groenewald J.Z."/>
            <person name="Crous P.W."/>
            <person name="Seidl M.F."/>
        </authorList>
    </citation>
    <scope>NUCLEOTIDE SEQUENCE [LARGE SCALE GENOMIC DNA]</scope>
    <source>
        <strain evidence="3 4">CBS 123374</strain>
    </source>
</reference>
<organism evidence="3 4">
    <name type="scientific">Phyllosticta capitalensis</name>
    <dbReference type="NCBI Taxonomy" id="121624"/>
    <lineage>
        <taxon>Eukaryota</taxon>
        <taxon>Fungi</taxon>
        <taxon>Dikarya</taxon>
        <taxon>Ascomycota</taxon>
        <taxon>Pezizomycotina</taxon>
        <taxon>Dothideomycetes</taxon>
        <taxon>Dothideomycetes incertae sedis</taxon>
        <taxon>Botryosphaeriales</taxon>
        <taxon>Phyllostictaceae</taxon>
        <taxon>Phyllosticta</taxon>
    </lineage>
</organism>
<feature type="region of interest" description="Disordered" evidence="1">
    <location>
        <begin position="155"/>
        <end position="182"/>
    </location>
</feature>
<feature type="compositionally biased region" description="Low complexity" evidence="1">
    <location>
        <begin position="20"/>
        <end position="30"/>
    </location>
</feature>
<dbReference type="PANTHER" id="PTHR28072">
    <property type="entry name" value="CRUCIFORM CUTTING ENDONUCLEASE 1, MITOCHONDRIAL-RELATED"/>
    <property type="match status" value="1"/>
</dbReference>
<dbReference type="PANTHER" id="PTHR28072:SF1">
    <property type="entry name" value="CRUCIFORM CUTTING ENDONUCLEASE 1, MITOCHONDRIAL-RELATED"/>
    <property type="match status" value="1"/>
</dbReference>
<feature type="region of interest" description="Disordered" evidence="1">
    <location>
        <begin position="1"/>
        <end position="30"/>
    </location>
</feature>
<evidence type="ECO:0000259" key="2">
    <source>
        <dbReference type="PROSITE" id="PS50800"/>
    </source>
</evidence>
<feature type="region of interest" description="Disordered" evidence="1">
    <location>
        <begin position="118"/>
        <end position="140"/>
    </location>
</feature>
<gene>
    <name evidence="3" type="ORF">HDK90DRAFT_477347</name>
</gene>
<dbReference type="Gene3D" id="3.30.420.10">
    <property type="entry name" value="Ribonuclease H-like superfamily/Ribonuclease H"/>
    <property type="match status" value="1"/>
</dbReference>
<protein>
    <submittedName>
        <fullName evidence="3">Mitochondrial resolvase Ydc2</fullName>
    </submittedName>
</protein>
<feature type="compositionally biased region" description="Polar residues" evidence="1">
    <location>
        <begin position="428"/>
        <end position="437"/>
    </location>
</feature>
<evidence type="ECO:0000313" key="3">
    <source>
        <dbReference type="EMBL" id="KAK8244373.1"/>
    </source>
</evidence>
<dbReference type="InterPro" id="IPR012337">
    <property type="entry name" value="RNaseH-like_sf"/>
</dbReference>
<feature type="compositionally biased region" description="Basic and acidic residues" evidence="1">
    <location>
        <begin position="492"/>
        <end position="507"/>
    </location>
</feature>
<dbReference type="Proteomes" id="UP001492380">
    <property type="component" value="Unassembled WGS sequence"/>
</dbReference>
<feature type="compositionally biased region" description="Low complexity" evidence="1">
    <location>
        <begin position="509"/>
        <end position="522"/>
    </location>
</feature>
<evidence type="ECO:0000313" key="4">
    <source>
        <dbReference type="Proteomes" id="UP001492380"/>
    </source>
</evidence>
<feature type="compositionally biased region" description="Polar residues" evidence="1">
    <location>
        <begin position="479"/>
        <end position="489"/>
    </location>
</feature>
<dbReference type="InterPro" id="IPR039197">
    <property type="entry name" value="Mrs1/Cce1"/>
</dbReference>
<dbReference type="SUPFAM" id="SSF53098">
    <property type="entry name" value="Ribonuclease H-like"/>
    <property type="match status" value="2"/>
</dbReference>
<sequence length="579" mass="61459">MPPRAKLNVKTKAAPRFELSTGGAEATSSRTSTSKATCSLKGVELKTLLALIGSPTTGTKPTLVSRFRHDVAAPKMAPSAAMTSRGAGAGPLRQRILSVDMGIRNLAFCVADVEIGDGRGEQSKSKSKSKDTAPKSGPPVSLSVVAWERIGVQELTTAEEDNGKQAAEGKGEEETSPMEEKESFLPAALSRIAYSLLTRKLLPHAPSTLLIEQQRYRSQGSSAVQEWTYRVNMLEGMLWAVLETLRAEEIKTAKIMTHDKPFSSSAATSTAASSATSPSLVVPLPSPHAVSPQRVANFWMSSTPLGRALMAAKQPRRSRSGKQGTRVTIDKRDKISFLSAWLARSSGSDAVAIPSIVDAVFGEEEGIAGNDVDVAFATPEAAATRDAFLDKMVGKARGRKKKTAAANATGHGDGEAAVGVEAVQQQQSTRHLGTTPSAPKAAEKEEGERDEAVQQQGQHEDSSGAGTAPSSRRGRKTARTTTLQGQEMDQGQAREEKHELAHERQADESTTTSTSSTATAASITQEREIGKLDDLADCLLQAAAWARWEGNRRAVQTLASDDEALKRFAAAFAKDGATG</sequence>
<proteinExistence type="predicted"/>
<dbReference type="InterPro" id="IPR036397">
    <property type="entry name" value="RNaseH_sf"/>
</dbReference>
<dbReference type="EMBL" id="JBBWRZ010000002">
    <property type="protein sequence ID" value="KAK8244373.1"/>
    <property type="molecule type" value="Genomic_DNA"/>
</dbReference>
<name>A0ABR1Z094_9PEZI</name>
<keyword evidence="4" id="KW-1185">Reference proteome</keyword>
<dbReference type="InterPro" id="IPR015242">
    <property type="entry name" value="Ydc2_cat"/>
</dbReference>
<feature type="compositionally biased region" description="Basic and acidic residues" evidence="1">
    <location>
        <begin position="118"/>
        <end position="133"/>
    </location>
</feature>
<dbReference type="Pfam" id="PF09159">
    <property type="entry name" value="Ydc2-catalyt"/>
    <property type="match status" value="2"/>
</dbReference>
<accession>A0ABR1Z094</accession>